<reference evidence="2 3" key="1">
    <citation type="submission" date="2021-01" db="EMBL/GenBank/DDBJ databases">
        <title>Genome sequence of Shewanella schlegeliana JCM 11561.</title>
        <authorList>
            <person name="Zhang H."/>
            <person name="Li C."/>
        </authorList>
    </citation>
    <scope>NUCLEOTIDE SEQUENCE [LARGE SCALE GENOMIC DNA]</scope>
    <source>
        <strain evidence="2 3">JCM 11561</strain>
    </source>
</reference>
<dbReference type="Gene3D" id="3.10.540.10">
    <property type="entry name" value="duf1285 like domain"/>
    <property type="match status" value="1"/>
</dbReference>
<dbReference type="InterPro" id="IPR048341">
    <property type="entry name" value="DUF1285_N"/>
</dbReference>
<feature type="domain" description="DUF1285" evidence="1">
    <location>
        <begin position="38"/>
        <end position="87"/>
    </location>
</feature>
<dbReference type="Pfam" id="PF06938">
    <property type="entry name" value="DUF1285_N"/>
    <property type="match status" value="1"/>
</dbReference>
<accession>A0ABS1SVA5</accession>
<name>A0ABS1SVA5_9GAMM</name>
<dbReference type="RefSeq" id="WP_202720081.1">
    <property type="nucleotide sequence ID" value="NZ_BPEX01000006.1"/>
</dbReference>
<organism evidence="2 3">
    <name type="scientific">Shewanella schlegeliana</name>
    <dbReference type="NCBI Taxonomy" id="190308"/>
    <lineage>
        <taxon>Bacteria</taxon>
        <taxon>Pseudomonadati</taxon>
        <taxon>Pseudomonadota</taxon>
        <taxon>Gammaproteobacteria</taxon>
        <taxon>Alteromonadales</taxon>
        <taxon>Shewanellaceae</taxon>
        <taxon>Shewanella</taxon>
    </lineage>
</organism>
<gene>
    <name evidence="2" type="ORF">JMA39_01570</name>
</gene>
<evidence type="ECO:0000259" key="1">
    <source>
        <dbReference type="Pfam" id="PF06938"/>
    </source>
</evidence>
<proteinExistence type="predicted"/>
<dbReference type="EMBL" id="JAESVD010000001">
    <property type="protein sequence ID" value="MBL4911839.1"/>
    <property type="molecule type" value="Genomic_DNA"/>
</dbReference>
<comment type="caution">
    <text evidence="2">The sequence shown here is derived from an EMBL/GenBank/DDBJ whole genome shotgun (WGS) entry which is preliminary data.</text>
</comment>
<evidence type="ECO:0000313" key="3">
    <source>
        <dbReference type="Proteomes" id="UP000604898"/>
    </source>
</evidence>
<protein>
    <submittedName>
        <fullName evidence="2">DUF1285 domain-containing protein</fullName>
    </submittedName>
</protein>
<dbReference type="Gene3D" id="2.30.270.10">
    <property type="entry name" value="duf1285 protein"/>
    <property type="match status" value="1"/>
</dbReference>
<dbReference type="Proteomes" id="UP000604898">
    <property type="component" value="Unassembled WGS sequence"/>
</dbReference>
<dbReference type="InterPro" id="IPR023361">
    <property type="entry name" value="DUF1285_beta_roll_sf"/>
</dbReference>
<evidence type="ECO:0000313" key="2">
    <source>
        <dbReference type="EMBL" id="MBL4911839.1"/>
    </source>
</evidence>
<sequence>MTPNKTQLAETAKRAEFSKATEAVSALGAFPSLCNEEALFEIRTNGDWFYRDSPLPVKFCKLFSSILNRIDNQYFLITPVEKLRVAVVQQALVIVDYTCHPDGPFALKSSIDTEHLIANFEQFIIGEESVTLTLDRGIMAKLNRACFYRFINEFVV</sequence>
<keyword evidence="3" id="KW-1185">Reference proteome</keyword>